<dbReference type="InterPro" id="IPR036388">
    <property type="entry name" value="WH-like_DNA-bd_sf"/>
</dbReference>
<name>A0ABT1NHC7_9FIRM</name>
<dbReference type="EMBL" id="JAJEKE010000014">
    <property type="protein sequence ID" value="MCQ1530700.1"/>
    <property type="molecule type" value="Genomic_DNA"/>
</dbReference>
<comment type="similarity">
    <text evidence="1">Belongs to the BlaI transcriptional regulatory family.</text>
</comment>
<keyword evidence="7" id="KW-1185">Reference proteome</keyword>
<evidence type="ECO:0000256" key="4">
    <source>
        <dbReference type="ARBA" id="ARBA00023163"/>
    </source>
</evidence>
<dbReference type="PIRSF" id="PIRSF019455">
    <property type="entry name" value="CopR_AtkY"/>
    <property type="match status" value="1"/>
</dbReference>
<evidence type="ECO:0000313" key="6">
    <source>
        <dbReference type="EMBL" id="MCQ1530700.1"/>
    </source>
</evidence>
<dbReference type="Proteomes" id="UP001651880">
    <property type="component" value="Unassembled WGS sequence"/>
</dbReference>
<accession>A0ABT1NHC7</accession>
<dbReference type="Pfam" id="PF03965">
    <property type="entry name" value="Penicillinase_R"/>
    <property type="match status" value="1"/>
</dbReference>
<keyword evidence="4" id="KW-0804">Transcription</keyword>
<keyword evidence="3" id="KW-0238">DNA-binding</keyword>
<evidence type="ECO:0000256" key="5">
    <source>
        <dbReference type="SAM" id="Coils"/>
    </source>
</evidence>
<evidence type="ECO:0000256" key="3">
    <source>
        <dbReference type="ARBA" id="ARBA00023125"/>
    </source>
</evidence>
<keyword evidence="2" id="KW-0805">Transcription regulation</keyword>
<dbReference type="InterPro" id="IPR005650">
    <property type="entry name" value="BlaI_family"/>
</dbReference>
<reference evidence="6 7" key="1">
    <citation type="submission" date="2021-10" db="EMBL/GenBank/DDBJ databases">
        <title>Lutispora strain m25 sp. nov., a thermophilic, non-spore-forming bacterium isolated from a lab-scale methanogenic bioreactor digesting anaerobic sludge.</title>
        <authorList>
            <person name="El Houari A."/>
            <person name="Mcdonald J."/>
        </authorList>
    </citation>
    <scope>NUCLEOTIDE SEQUENCE [LARGE SCALE GENOMIC DNA]</scope>
    <source>
        <strain evidence="7">m25</strain>
    </source>
</reference>
<evidence type="ECO:0000256" key="2">
    <source>
        <dbReference type="ARBA" id="ARBA00023015"/>
    </source>
</evidence>
<dbReference type="Gene3D" id="1.10.10.10">
    <property type="entry name" value="Winged helix-like DNA-binding domain superfamily/Winged helix DNA-binding domain"/>
    <property type="match status" value="1"/>
</dbReference>
<keyword evidence="5" id="KW-0175">Coiled coil</keyword>
<gene>
    <name evidence="6" type="ORF">LJD61_14250</name>
</gene>
<sequence length="121" mass="13950">MEDYKLGVMETKFAELIWDNEPISSGDLVKLCEKELTWKKSTTYTMLRRLCQRGIFQNKDGIVSSLMSKQEFAALQSEKFVEETFDGSLPQFLAAFTLRKKLSENEISELQRLIDGKRGES</sequence>
<comment type="caution">
    <text evidence="6">The sequence shown here is derived from an EMBL/GenBank/DDBJ whole genome shotgun (WGS) entry which is preliminary data.</text>
</comment>
<evidence type="ECO:0000256" key="1">
    <source>
        <dbReference type="ARBA" id="ARBA00011046"/>
    </source>
</evidence>
<protein>
    <submittedName>
        <fullName evidence="6">BlaI/MecI/CopY family transcriptional regulator</fullName>
    </submittedName>
</protein>
<dbReference type="SUPFAM" id="SSF46785">
    <property type="entry name" value="Winged helix' DNA-binding domain"/>
    <property type="match status" value="1"/>
</dbReference>
<dbReference type="InterPro" id="IPR036390">
    <property type="entry name" value="WH_DNA-bd_sf"/>
</dbReference>
<organism evidence="6 7">
    <name type="scientific">Lutispora saccharofermentans</name>
    <dbReference type="NCBI Taxonomy" id="3024236"/>
    <lineage>
        <taxon>Bacteria</taxon>
        <taxon>Bacillati</taxon>
        <taxon>Bacillota</taxon>
        <taxon>Clostridia</taxon>
        <taxon>Lutisporales</taxon>
        <taxon>Lutisporaceae</taxon>
        <taxon>Lutispora</taxon>
    </lineage>
</organism>
<proteinExistence type="inferred from homology"/>
<dbReference type="Gene3D" id="1.10.4040.10">
    <property type="entry name" value="Penicillinase repressor domain"/>
    <property type="match status" value="1"/>
</dbReference>
<feature type="coiled-coil region" evidence="5">
    <location>
        <begin position="93"/>
        <end position="120"/>
    </location>
</feature>
<evidence type="ECO:0000313" key="7">
    <source>
        <dbReference type="Proteomes" id="UP001651880"/>
    </source>
</evidence>
<dbReference type="RefSeq" id="WP_255228223.1">
    <property type="nucleotide sequence ID" value="NZ_JAJEKE010000014.1"/>
</dbReference>